<comment type="subcellular location">
    <subcellularLocation>
        <location evidence="6">Cell membrane</location>
        <topology evidence="6">Multi-pass membrane protein</topology>
    </subcellularLocation>
    <subcellularLocation>
        <location evidence="1">Membrane</location>
        <topology evidence="1">Multi-pass membrane protein</topology>
    </subcellularLocation>
</comment>
<name>A0A1I5WLS8_9BACT</name>
<dbReference type="EMBL" id="FOXH01000012">
    <property type="protein sequence ID" value="SFQ20488.1"/>
    <property type="molecule type" value="Genomic_DNA"/>
</dbReference>
<feature type="transmembrane region" description="Helical" evidence="7">
    <location>
        <begin position="91"/>
        <end position="112"/>
    </location>
</feature>
<dbReference type="SUPFAM" id="SSF81452">
    <property type="entry name" value="Cytochrome c oxidase subunit III-like"/>
    <property type="match status" value="1"/>
</dbReference>
<feature type="transmembrane region" description="Helical" evidence="7">
    <location>
        <begin position="132"/>
        <end position="156"/>
    </location>
</feature>
<accession>A0A1I5WLS8</accession>
<comment type="similarity">
    <text evidence="2 6">Belongs to the cytochrome c oxidase subunit 3 family.</text>
</comment>
<keyword evidence="10" id="KW-1185">Reference proteome</keyword>
<feature type="transmembrane region" description="Helical" evidence="7">
    <location>
        <begin position="25"/>
        <end position="47"/>
    </location>
</feature>
<dbReference type="InterPro" id="IPR000298">
    <property type="entry name" value="Cyt_c_oxidase-like_su3"/>
</dbReference>
<keyword evidence="3 6" id="KW-0812">Transmembrane</keyword>
<dbReference type="AlphaFoldDB" id="A0A1I5WLS8"/>
<evidence type="ECO:0000259" key="8">
    <source>
        <dbReference type="PROSITE" id="PS50253"/>
    </source>
</evidence>
<evidence type="ECO:0000256" key="1">
    <source>
        <dbReference type="ARBA" id="ARBA00004141"/>
    </source>
</evidence>
<evidence type="ECO:0000256" key="6">
    <source>
        <dbReference type="RuleBase" id="RU003376"/>
    </source>
</evidence>
<keyword evidence="5 7" id="KW-0472">Membrane</keyword>
<dbReference type="Gene3D" id="1.20.120.80">
    <property type="entry name" value="Cytochrome c oxidase, subunit III, four-helix bundle"/>
    <property type="match status" value="1"/>
</dbReference>
<feature type="transmembrane region" description="Helical" evidence="7">
    <location>
        <begin position="177"/>
        <end position="194"/>
    </location>
</feature>
<dbReference type="Proteomes" id="UP000199306">
    <property type="component" value="Unassembled WGS sequence"/>
</dbReference>
<feature type="domain" description="Heme-copper oxidase subunit III family profile" evidence="8">
    <location>
        <begin position="24"/>
        <end position="196"/>
    </location>
</feature>
<evidence type="ECO:0000256" key="7">
    <source>
        <dbReference type="SAM" id="Phobius"/>
    </source>
</evidence>
<keyword evidence="4 7" id="KW-1133">Transmembrane helix</keyword>
<evidence type="ECO:0000313" key="9">
    <source>
        <dbReference type="EMBL" id="SFQ20488.1"/>
    </source>
</evidence>
<dbReference type="InterPro" id="IPR024791">
    <property type="entry name" value="Cyt_c/ubiquinol_Oxase_su3"/>
</dbReference>
<dbReference type="PANTHER" id="PTHR11403:SF10">
    <property type="entry name" value="CYTOCHROME C OXIDASE"/>
    <property type="match status" value="1"/>
</dbReference>
<dbReference type="PROSITE" id="PS50253">
    <property type="entry name" value="COX3"/>
    <property type="match status" value="1"/>
</dbReference>
<feature type="transmembrane region" description="Helical" evidence="7">
    <location>
        <begin position="62"/>
        <end position="84"/>
    </location>
</feature>
<dbReference type="STRING" id="1079859.SAMN04515674_11231"/>
<proteinExistence type="inferred from homology"/>
<dbReference type="InterPro" id="IPR013833">
    <property type="entry name" value="Cyt_c_oxidase_su3_a-hlx"/>
</dbReference>
<dbReference type="OrthoDB" id="679789at2"/>
<reference evidence="9 10" key="1">
    <citation type="submission" date="2016-10" db="EMBL/GenBank/DDBJ databases">
        <authorList>
            <person name="de Groot N.N."/>
        </authorList>
    </citation>
    <scope>NUCLEOTIDE SEQUENCE [LARGE SCALE GENOMIC DNA]</scope>
    <source>
        <strain evidence="10">E92,LMG 26720,CCM 7988</strain>
    </source>
</reference>
<dbReference type="Pfam" id="PF00510">
    <property type="entry name" value="COX3"/>
    <property type="match status" value="1"/>
</dbReference>
<evidence type="ECO:0000256" key="5">
    <source>
        <dbReference type="ARBA" id="ARBA00023136"/>
    </source>
</evidence>
<evidence type="ECO:0000256" key="3">
    <source>
        <dbReference type="ARBA" id="ARBA00022692"/>
    </source>
</evidence>
<evidence type="ECO:0000313" key="10">
    <source>
        <dbReference type="Proteomes" id="UP000199306"/>
    </source>
</evidence>
<dbReference type="RefSeq" id="WP_092018577.1">
    <property type="nucleotide sequence ID" value="NZ_FOXH01000012.1"/>
</dbReference>
<dbReference type="PANTHER" id="PTHR11403">
    <property type="entry name" value="CYTOCHROME C OXIDASE SUBUNIT III"/>
    <property type="match status" value="1"/>
</dbReference>
<dbReference type="InterPro" id="IPR035973">
    <property type="entry name" value="Cyt_c_oxidase_su3-like_sf"/>
</dbReference>
<gene>
    <name evidence="9" type="ORF">SAMN04515674_11231</name>
</gene>
<sequence length="196" mass="22578">MTTDLENINYIDEPKETLSMNPKKFLLWLFIVSIMMMFAAFTSAYLVRKAEGNWLEFKLPVLFWYSSAVLLISSISMHIAYLAAKKDNINTLRIAISITFVLGLVFLVMQLFGWKELVAVNVYFVGNPSGSFVYVFSGLHGLHLISGLVVLCFAFVSAFRLKIHAKALNQIQICATYWHFLDILWLYLFFFLIYNN</sequence>
<protein>
    <submittedName>
        <fullName evidence="9">Cytochrome c oxidase subunit 3</fullName>
    </submittedName>
</protein>
<organism evidence="9 10">
    <name type="scientific">Pseudarcicella hirudinis</name>
    <dbReference type="NCBI Taxonomy" id="1079859"/>
    <lineage>
        <taxon>Bacteria</taxon>
        <taxon>Pseudomonadati</taxon>
        <taxon>Bacteroidota</taxon>
        <taxon>Cytophagia</taxon>
        <taxon>Cytophagales</taxon>
        <taxon>Flectobacillaceae</taxon>
        <taxon>Pseudarcicella</taxon>
    </lineage>
</organism>
<evidence type="ECO:0000256" key="2">
    <source>
        <dbReference type="ARBA" id="ARBA00010581"/>
    </source>
</evidence>
<dbReference type="GO" id="GO:0005886">
    <property type="term" value="C:plasma membrane"/>
    <property type="evidence" value="ECO:0007669"/>
    <property type="project" value="UniProtKB-SubCell"/>
</dbReference>
<dbReference type="GO" id="GO:0019646">
    <property type="term" value="P:aerobic electron transport chain"/>
    <property type="evidence" value="ECO:0007669"/>
    <property type="project" value="InterPro"/>
</dbReference>
<dbReference type="GO" id="GO:0004129">
    <property type="term" value="F:cytochrome-c oxidase activity"/>
    <property type="evidence" value="ECO:0007669"/>
    <property type="project" value="InterPro"/>
</dbReference>
<evidence type="ECO:0000256" key="4">
    <source>
        <dbReference type="ARBA" id="ARBA00022989"/>
    </source>
</evidence>